<gene>
    <name evidence="2" type="ORF">HPB51_011476</name>
</gene>
<dbReference type="VEuPathDB" id="VectorBase:LOC119172858"/>
<accession>A0A9J6E8Y3</accession>
<evidence type="ECO:0008006" key="4">
    <source>
        <dbReference type="Google" id="ProtNLM"/>
    </source>
</evidence>
<organism evidence="2 3">
    <name type="scientific">Rhipicephalus microplus</name>
    <name type="common">Cattle tick</name>
    <name type="synonym">Boophilus microplus</name>
    <dbReference type="NCBI Taxonomy" id="6941"/>
    <lineage>
        <taxon>Eukaryota</taxon>
        <taxon>Metazoa</taxon>
        <taxon>Ecdysozoa</taxon>
        <taxon>Arthropoda</taxon>
        <taxon>Chelicerata</taxon>
        <taxon>Arachnida</taxon>
        <taxon>Acari</taxon>
        <taxon>Parasitiformes</taxon>
        <taxon>Ixodida</taxon>
        <taxon>Ixodoidea</taxon>
        <taxon>Ixodidae</taxon>
        <taxon>Rhipicephalinae</taxon>
        <taxon>Rhipicephalus</taxon>
        <taxon>Boophilus</taxon>
    </lineage>
</organism>
<dbReference type="EMBL" id="JABSTU010000005">
    <property type="protein sequence ID" value="KAH8030689.1"/>
    <property type="molecule type" value="Genomic_DNA"/>
</dbReference>
<reference evidence="2" key="2">
    <citation type="submission" date="2021-09" db="EMBL/GenBank/DDBJ databases">
        <authorList>
            <person name="Jia N."/>
            <person name="Wang J."/>
            <person name="Shi W."/>
            <person name="Du L."/>
            <person name="Sun Y."/>
            <person name="Zhan W."/>
            <person name="Jiang J."/>
            <person name="Wang Q."/>
            <person name="Zhang B."/>
            <person name="Ji P."/>
            <person name="Sakyi L.B."/>
            <person name="Cui X."/>
            <person name="Yuan T."/>
            <person name="Jiang B."/>
            <person name="Yang W."/>
            <person name="Lam T.T.-Y."/>
            <person name="Chang Q."/>
            <person name="Ding S."/>
            <person name="Wang X."/>
            <person name="Zhu J."/>
            <person name="Ruan X."/>
            <person name="Zhao L."/>
            <person name="Wei J."/>
            <person name="Que T."/>
            <person name="Du C."/>
            <person name="Cheng J."/>
            <person name="Dai P."/>
            <person name="Han X."/>
            <person name="Huang E."/>
            <person name="Gao Y."/>
            <person name="Liu J."/>
            <person name="Shao H."/>
            <person name="Ye R."/>
            <person name="Li L."/>
            <person name="Wei W."/>
            <person name="Wang X."/>
            <person name="Wang C."/>
            <person name="Huo Q."/>
            <person name="Li W."/>
            <person name="Guo W."/>
            <person name="Chen H."/>
            <person name="Chen S."/>
            <person name="Zhou L."/>
            <person name="Zhou L."/>
            <person name="Ni X."/>
            <person name="Tian J."/>
            <person name="Zhou Y."/>
            <person name="Sheng Y."/>
            <person name="Liu T."/>
            <person name="Pan Y."/>
            <person name="Xia L."/>
            <person name="Li J."/>
            <person name="Zhao F."/>
            <person name="Cao W."/>
        </authorList>
    </citation>
    <scope>NUCLEOTIDE SEQUENCE</scope>
    <source>
        <strain evidence="2">Rmic-2018</strain>
        <tissue evidence="2">Larvae</tissue>
    </source>
</reference>
<proteinExistence type="predicted"/>
<evidence type="ECO:0000313" key="3">
    <source>
        <dbReference type="Proteomes" id="UP000821866"/>
    </source>
</evidence>
<name>A0A9J6E8Y3_RHIMP</name>
<evidence type="ECO:0000313" key="2">
    <source>
        <dbReference type="EMBL" id="KAH8030689.1"/>
    </source>
</evidence>
<protein>
    <recommendedName>
        <fullName evidence="4">Endonuclease/exonuclease/phosphatase domain-containing protein</fullName>
    </recommendedName>
</protein>
<dbReference type="AlphaFoldDB" id="A0A9J6E8Y3"/>
<feature type="compositionally biased region" description="Polar residues" evidence="1">
    <location>
        <begin position="91"/>
        <end position="107"/>
    </location>
</feature>
<reference evidence="2" key="1">
    <citation type="journal article" date="2020" name="Cell">
        <title>Large-Scale Comparative Analyses of Tick Genomes Elucidate Their Genetic Diversity and Vector Capacities.</title>
        <authorList>
            <consortium name="Tick Genome and Microbiome Consortium (TIGMIC)"/>
            <person name="Jia N."/>
            <person name="Wang J."/>
            <person name="Shi W."/>
            <person name="Du L."/>
            <person name="Sun Y."/>
            <person name="Zhan W."/>
            <person name="Jiang J.F."/>
            <person name="Wang Q."/>
            <person name="Zhang B."/>
            <person name="Ji P."/>
            <person name="Bell-Sakyi L."/>
            <person name="Cui X.M."/>
            <person name="Yuan T.T."/>
            <person name="Jiang B.G."/>
            <person name="Yang W.F."/>
            <person name="Lam T.T."/>
            <person name="Chang Q.C."/>
            <person name="Ding S.J."/>
            <person name="Wang X.J."/>
            <person name="Zhu J.G."/>
            <person name="Ruan X.D."/>
            <person name="Zhao L."/>
            <person name="Wei J.T."/>
            <person name="Ye R.Z."/>
            <person name="Que T.C."/>
            <person name="Du C.H."/>
            <person name="Zhou Y.H."/>
            <person name="Cheng J.X."/>
            <person name="Dai P.F."/>
            <person name="Guo W.B."/>
            <person name="Han X.H."/>
            <person name="Huang E.J."/>
            <person name="Li L.F."/>
            <person name="Wei W."/>
            <person name="Gao Y.C."/>
            <person name="Liu J.Z."/>
            <person name="Shao H.Z."/>
            <person name="Wang X."/>
            <person name="Wang C.C."/>
            <person name="Yang T.C."/>
            <person name="Huo Q.B."/>
            <person name="Li W."/>
            <person name="Chen H.Y."/>
            <person name="Chen S.E."/>
            <person name="Zhou L.G."/>
            <person name="Ni X.B."/>
            <person name="Tian J.H."/>
            <person name="Sheng Y."/>
            <person name="Liu T."/>
            <person name="Pan Y.S."/>
            <person name="Xia L.Y."/>
            <person name="Li J."/>
            <person name="Zhao F."/>
            <person name="Cao W.C."/>
        </authorList>
    </citation>
    <scope>NUCLEOTIDE SEQUENCE</scope>
    <source>
        <strain evidence="2">Rmic-2018</strain>
    </source>
</reference>
<dbReference type="Proteomes" id="UP000821866">
    <property type="component" value="Chromosome 3"/>
</dbReference>
<keyword evidence="3" id="KW-1185">Reference proteome</keyword>
<comment type="caution">
    <text evidence="2">The sequence shown here is derived from an EMBL/GenBank/DDBJ whole genome shotgun (WGS) entry which is preliminary data.</text>
</comment>
<feature type="region of interest" description="Disordered" evidence="1">
    <location>
        <begin position="85"/>
        <end position="113"/>
    </location>
</feature>
<evidence type="ECO:0000256" key="1">
    <source>
        <dbReference type="SAM" id="MobiDB-lite"/>
    </source>
</evidence>
<sequence length="273" mass="30185">MDSAPSQHGDDAVLFAPMEARLSSLETRMASIVTTIEDRVVATLQTVFNCIPGMRVTQLPQHALNSRRSKLKRVSNSQASWPLSQVAAVDEQSNSSTATSEVSTGLSSRAPVSPFALVDPPPLPLKYAPTMASNGPRSRGDRANSDLVTILQWNCQGFNPRTKRAALQLDLETYPHLPAVVALQKPGEHAALTNYTVYQRDAQSAFCMHRDYTTNQVDLDCDPLYSYVMVTILPLRKQNASLQIFNIYSWPKHRNVTYNAVLAKPLQWQAGNC</sequence>